<evidence type="ECO:0000259" key="1">
    <source>
        <dbReference type="Pfam" id="PF04015"/>
    </source>
</evidence>
<evidence type="ECO:0000313" key="2">
    <source>
        <dbReference type="EMBL" id="QUI25762.1"/>
    </source>
</evidence>
<keyword evidence="3" id="KW-1185">Reference proteome</keyword>
<dbReference type="Proteomes" id="UP000683246">
    <property type="component" value="Chromosome"/>
</dbReference>
<sequence>MLRQRKRMSSDISITHNNDERQAIMDGLNNIATNQLIGPNDVVVITPNWVNLSKPHPESAVVVGQDSLRMVIQYVKGLKPKRIVIATGSGGQPTPQVMTGVGYDQVIQSEGVEFVDLNEGPFITVPLQNKRPFTTKINKLLEETTVLISFTQLKHHESATMSACIKNIALSWPPASIHGFPKKALGIHDHLHTFIAAMADVVPIDIAILSCNPVMIGTGPTKGLSRHTGLVICGTDPISVDTIGARLLGFKPEAIQYLHLCDQLKMGVTDIKQMHIVGLDIPTAEERFSQAVYGEMLAVDKN</sequence>
<dbReference type="InterPro" id="IPR007160">
    <property type="entry name" value="DUF362"/>
</dbReference>
<dbReference type="KEGG" id="vpy:HZI73_16475"/>
<proteinExistence type="predicted"/>
<dbReference type="AlphaFoldDB" id="A0A8J8MQH0"/>
<name>A0A8J8MQH0_9FIRM</name>
<dbReference type="Pfam" id="PF04015">
    <property type="entry name" value="DUF362"/>
    <property type="match status" value="1"/>
</dbReference>
<reference evidence="2" key="1">
    <citation type="submission" date="2020-07" db="EMBL/GenBank/DDBJ databases">
        <title>Vallitalea pronyensis genome.</title>
        <authorList>
            <person name="Postec A."/>
        </authorList>
    </citation>
    <scope>NUCLEOTIDE SEQUENCE</scope>
    <source>
        <strain evidence="2">FatNI3</strain>
    </source>
</reference>
<evidence type="ECO:0000313" key="3">
    <source>
        <dbReference type="Proteomes" id="UP000683246"/>
    </source>
</evidence>
<dbReference type="EMBL" id="CP058649">
    <property type="protein sequence ID" value="QUI25762.1"/>
    <property type="molecule type" value="Genomic_DNA"/>
</dbReference>
<feature type="domain" description="DUF362" evidence="1">
    <location>
        <begin position="43"/>
        <end position="246"/>
    </location>
</feature>
<accession>A0A8J8MQH0</accession>
<organism evidence="2 3">
    <name type="scientific">Vallitalea pronyensis</name>
    <dbReference type="NCBI Taxonomy" id="1348613"/>
    <lineage>
        <taxon>Bacteria</taxon>
        <taxon>Bacillati</taxon>
        <taxon>Bacillota</taxon>
        <taxon>Clostridia</taxon>
        <taxon>Lachnospirales</taxon>
        <taxon>Vallitaleaceae</taxon>
        <taxon>Vallitalea</taxon>
    </lineage>
</organism>
<gene>
    <name evidence="2" type="ORF">HZI73_16475</name>
</gene>
<protein>
    <submittedName>
        <fullName evidence="2">DUF362 domain-containing protein</fullName>
    </submittedName>
</protein>